<evidence type="ECO:0000313" key="2">
    <source>
        <dbReference type="Proteomes" id="UP000518266"/>
    </source>
</evidence>
<accession>A0A7J5YM89</accession>
<keyword evidence="2" id="KW-1185">Reference proteome</keyword>
<dbReference type="PANTHER" id="PTHR45749:SF21">
    <property type="entry name" value="DUF4371 DOMAIN-CONTAINING PROTEIN"/>
    <property type="match status" value="1"/>
</dbReference>
<name>A0A7J5YM89_DISMA</name>
<evidence type="ECO:0008006" key="3">
    <source>
        <dbReference type="Google" id="ProtNLM"/>
    </source>
</evidence>
<reference evidence="1 2" key="1">
    <citation type="submission" date="2020-03" db="EMBL/GenBank/DDBJ databases">
        <title>Dissostichus mawsoni Genome sequencing and assembly.</title>
        <authorList>
            <person name="Park H."/>
        </authorList>
    </citation>
    <scope>NUCLEOTIDE SEQUENCE [LARGE SCALE GENOMIC DNA]</scope>
    <source>
        <strain evidence="1">DM0001</strain>
        <tissue evidence="1">Muscle</tissue>
    </source>
</reference>
<dbReference type="Proteomes" id="UP000518266">
    <property type="component" value="Unassembled WGS sequence"/>
</dbReference>
<evidence type="ECO:0000313" key="1">
    <source>
        <dbReference type="EMBL" id="KAF3850490.1"/>
    </source>
</evidence>
<protein>
    <recommendedName>
        <fullName evidence="3">HAT C-terminal dimerisation domain-containing protein</fullName>
    </recommendedName>
</protein>
<proteinExistence type="predicted"/>
<dbReference type="OrthoDB" id="8952220at2759"/>
<gene>
    <name evidence="1" type="ORF">F7725_012262</name>
</gene>
<sequence length="189" mass="21232">MTHKLNDAGKRFNISMTESELSVFLQHVERKRARGGEVFPCVNGFLNALITLPMTSCTAERVFSSVKRIKTACRSTMLTPRLQSLCLLTFERDVAVTLDYDEVIDIFKSKPCRPLSKTLKKTIIDYKSTCGTAKIVINREFMRITTVPLTSKFLSQLDECSDQLVKVFINKGGAAGKEIRSTIAVMNKQ</sequence>
<comment type="caution">
    <text evidence="1">The sequence shown here is derived from an EMBL/GenBank/DDBJ whole genome shotgun (WGS) entry which is preliminary data.</text>
</comment>
<dbReference type="PANTHER" id="PTHR45749">
    <property type="match status" value="1"/>
</dbReference>
<dbReference type="AlphaFoldDB" id="A0A7J5YM89"/>
<dbReference type="EMBL" id="JAAKFY010000010">
    <property type="protein sequence ID" value="KAF3850490.1"/>
    <property type="molecule type" value="Genomic_DNA"/>
</dbReference>
<organism evidence="1 2">
    <name type="scientific">Dissostichus mawsoni</name>
    <name type="common">Antarctic cod</name>
    <dbReference type="NCBI Taxonomy" id="36200"/>
    <lineage>
        <taxon>Eukaryota</taxon>
        <taxon>Metazoa</taxon>
        <taxon>Chordata</taxon>
        <taxon>Craniata</taxon>
        <taxon>Vertebrata</taxon>
        <taxon>Euteleostomi</taxon>
        <taxon>Actinopterygii</taxon>
        <taxon>Neopterygii</taxon>
        <taxon>Teleostei</taxon>
        <taxon>Neoteleostei</taxon>
        <taxon>Acanthomorphata</taxon>
        <taxon>Eupercaria</taxon>
        <taxon>Perciformes</taxon>
        <taxon>Notothenioidei</taxon>
        <taxon>Nototheniidae</taxon>
        <taxon>Dissostichus</taxon>
    </lineage>
</organism>